<dbReference type="GO" id="GO:0051707">
    <property type="term" value="P:response to other organism"/>
    <property type="evidence" value="ECO:0007669"/>
    <property type="project" value="UniProtKB-ARBA"/>
</dbReference>
<dbReference type="PROSITE" id="PS50927">
    <property type="entry name" value="BULB_LECTIN"/>
    <property type="match status" value="1"/>
</dbReference>
<dbReference type="InterPro" id="IPR001480">
    <property type="entry name" value="Bulb-type_lectin_dom"/>
</dbReference>
<dbReference type="EMBL" id="KZ502957">
    <property type="protein sequence ID" value="PKU70050.1"/>
    <property type="molecule type" value="Genomic_DNA"/>
</dbReference>
<evidence type="ECO:0000313" key="4">
    <source>
        <dbReference type="Proteomes" id="UP000233837"/>
    </source>
</evidence>
<dbReference type="Proteomes" id="UP000233837">
    <property type="component" value="Unassembled WGS sequence"/>
</dbReference>
<evidence type="ECO:0000259" key="2">
    <source>
        <dbReference type="PROSITE" id="PS50927"/>
    </source>
</evidence>
<dbReference type="Gene3D" id="2.90.10.10">
    <property type="entry name" value="Bulb-type lectin domain"/>
    <property type="match status" value="1"/>
</dbReference>
<dbReference type="GO" id="GO:0030246">
    <property type="term" value="F:carbohydrate binding"/>
    <property type="evidence" value="ECO:0007669"/>
    <property type="project" value="UniProtKB-KW"/>
</dbReference>
<sequence>MAFSISSTMIFLLSIALFSTLVSADNHLLPGERLNPGNFLKQDRYMLIMQEDCNLVLYNLNKPEWATNTANQGSRCFVTLQSDGNFVIYDEQEGRNEAIWASKTDGENGNYVIILQKDGNLVLYSKPIFATGTNRFGSTAVVVAKRNRKAHFGVEQNIIEVTTNL</sequence>
<dbReference type="AlphaFoldDB" id="A0A2I0W310"/>
<gene>
    <name evidence="3" type="primary">dfa</name>
    <name evidence="3" type="ORF">MA16_Dca014496</name>
</gene>
<evidence type="ECO:0000313" key="3">
    <source>
        <dbReference type="EMBL" id="PKU70050.1"/>
    </source>
</evidence>
<dbReference type="SUPFAM" id="SSF51110">
    <property type="entry name" value="alpha-D-mannose-specific plant lectins"/>
    <property type="match status" value="1"/>
</dbReference>
<keyword evidence="3" id="KW-0430">Lectin</keyword>
<keyword evidence="4" id="KW-1185">Reference proteome</keyword>
<reference evidence="3 4" key="1">
    <citation type="journal article" date="2016" name="Sci. Rep.">
        <title>The Dendrobium catenatum Lindl. genome sequence provides insights into polysaccharide synthase, floral development and adaptive evolution.</title>
        <authorList>
            <person name="Zhang G.Q."/>
            <person name="Xu Q."/>
            <person name="Bian C."/>
            <person name="Tsai W.C."/>
            <person name="Yeh C.M."/>
            <person name="Liu K.W."/>
            <person name="Yoshida K."/>
            <person name="Zhang L.S."/>
            <person name="Chang S.B."/>
            <person name="Chen F."/>
            <person name="Shi Y."/>
            <person name="Su Y.Y."/>
            <person name="Zhang Y.Q."/>
            <person name="Chen L.J."/>
            <person name="Yin Y."/>
            <person name="Lin M."/>
            <person name="Huang H."/>
            <person name="Deng H."/>
            <person name="Wang Z.W."/>
            <person name="Zhu S.L."/>
            <person name="Zhao X."/>
            <person name="Deng C."/>
            <person name="Niu S.C."/>
            <person name="Huang J."/>
            <person name="Wang M."/>
            <person name="Liu G.H."/>
            <person name="Yang H.J."/>
            <person name="Xiao X.J."/>
            <person name="Hsiao Y.Y."/>
            <person name="Wu W.L."/>
            <person name="Chen Y.Y."/>
            <person name="Mitsuda N."/>
            <person name="Ohme-Takagi M."/>
            <person name="Luo Y.B."/>
            <person name="Van de Peer Y."/>
            <person name="Liu Z.J."/>
        </authorList>
    </citation>
    <scope>NUCLEOTIDE SEQUENCE [LARGE SCALE GENOMIC DNA]</scope>
    <source>
        <tissue evidence="3">The whole plant</tissue>
    </source>
</reference>
<organism evidence="3 4">
    <name type="scientific">Dendrobium catenatum</name>
    <dbReference type="NCBI Taxonomy" id="906689"/>
    <lineage>
        <taxon>Eukaryota</taxon>
        <taxon>Viridiplantae</taxon>
        <taxon>Streptophyta</taxon>
        <taxon>Embryophyta</taxon>
        <taxon>Tracheophyta</taxon>
        <taxon>Spermatophyta</taxon>
        <taxon>Magnoliopsida</taxon>
        <taxon>Liliopsida</taxon>
        <taxon>Asparagales</taxon>
        <taxon>Orchidaceae</taxon>
        <taxon>Epidendroideae</taxon>
        <taxon>Malaxideae</taxon>
        <taxon>Dendrobiinae</taxon>
        <taxon>Dendrobium</taxon>
    </lineage>
</organism>
<accession>A0A2I0W310</accession>
<keyword evidence="1" id="KW-0732">Signal</keyword>
<dbReference type="OrthoDB" id="724783at2759"/>
<dbReference type="CDD" id="cd00028">
    <property type="entry name" value="B_lectin"/>
    <property type="match status" value="1"/>
</dbReference>
<evidence type="ECO:0000256" key="1">
    <source>
        <dbReference type="SAM" id="SignalP"/>
    </source>
</evidence>
<protein>
    <submittedName>
        <fullName evidence="3">Mannose-specific lectin</fullName>
    </submittedName>
</protein>
<name>A0A2I0W310_9ASPA</name>
<proteinExistence type="predicted"/>
<feature type="domain" description="Bulb-type lectin" evidence="2">
    <location>
        <begin position="25"/>
        <end position="136"/>
    </location>
</feature>
<feature type="chain" id="PRO_5014116812" evidence="1">
    <location>
        <begin position="25"/>
        <end position="165"/>
    </location>
</feature>
<dbReference type="SMR" id="A0A2I0W310"/>
<reference evidence="3 4" key="2">
    <citation type="journal article" date="2017" name="Nature">
        <title>The Apostasia genome and the evolution of orchids.</title>
        <authorList>
            <person name="Zhang G.Q."/>
            <person name="Liu K.W."/>
            <person name="Li Z."/>
            <person name="Lohaus R."/>
            <person name="Hsiao Y.Y."/>
            <person name="Niu S.C."/>
            <person name="Wang J.Y."/>
            <person name="Lin Y.C."/>
            <person name="Xu Q."/>
            <person name="Chen L.J."/>
            <person name="Yoshida K."/>
            <person name="Fujiwara S."/>
            <person name="Wang Z.W."/>
            <person name="Zhang Y.Q."/>
            <person name="Mitsuda N."/>
            <person name="Wang M."/>
            <person name="Liu G.H."/>
            <person name="Pecoraro L."/>
            <person name="Huang H.X."/>
            <person name="Xiao X.J."/>
            <person name="Lin M."/>
            <person name="Wu X.Y."/>
            <person name="Wu W.L."/>
            <person name="Chen Y.Y."/>
            <person name="Chang S.B."/>
            <person name="Sakamoto S."/>
            <person name="Ohme-Takagi M."/>
            <person name="Yagi M."/>
            <person name="Zeng S.J."/>
            <person name="Shen C.Y."/>
            <person name="Yeh C.M."/>
            <person name="Luo Y.B."/>
            <person name="Tsai W.C."/>
            <person name="Van de Peer Y."/>
            <person name="Liu Z.J."/>
        </authorList>
    </citation>
    <scope>NUCLEOTIDE SEQUENCE [LARGE SCALE GENOMIC DNA]</scope>
    <source>
        <tissue evidence="3">The whole plant</tissue>
    </source>
</reference>
<dbReference type="InterPro" id="IPR036426">
    <property type="entry name" value="Bulb-type_lectin_dom_sf"/>
</dbReference>
<dbReference type="SMART" id="SM00108">
    <property type="entry name" value="B_lectin"/>
    <property type="match status" value="1"/>
</dbReference>
<feature type="signal peptide" evidence="1">
    <location>
        <begin position="1"/>
        <end position="24"/>
    </location>
</feature>